<gene>
    <name evidence="1" type="ORF">Tco_0954662</name>
</gene>
<proteinExistence type="predicted"/>
<organism evidence="1 2">
    <name type="scientific">Tanacetum coccineum</name>
    <dbReference type="NCBI Taxonomy" id="301880"/>
    <lineage>
        <taxon>Eukaryota</taxon>
        <taxon>Viridiplantae</taxon>
        <taxon>Streptophyta</taxon>
        <taxon>Embryophyta</taxon>
        <taxon>Tracheophyta</taxon>
        <taxon>Spermatophyta</taxon>
        <taxon>Magnoliopsida</taxon>
        <taxon>eudicotyledons</taxon>
        <taxon>Gunneridae</taxon>
        <taxon>Pentapetalae</taxon>
        <taxon>asterids</taxon>
        <taxon>campanulids</taxon>
        <taxon>Asterales</taxon>
        <taxon>Asteraceae</taxon>
        <taxon>Asteroideae</taxon>
        <taxon>Anthemideae</taxon>
        <taxon>Anthemidinae</taxon>
        <taxon>Tanacetum</taxon>
    </lineage>
</organism>
<accession>A0ABQ5E509</accession>
<protein>
    <recommendedName>
        <fullName evidence="3">Reverse transcriptase domain-containing protein</fullName>
    </recommendedName>
</protein>
<evidence type="ECO:0000313" key="1">
    <source>
        <dbReference type="EMBL" id="GJT45947.1"/>
    </source>
</evidence>
<evidence type="ECO:0008006" key="3">
    <source>
        <dbReference type="Google" id="ProtNLM"/>
    </source>
</evidence>
<sequence length="87" mass="10145">MEDKKLVVKKQRRLNPNMQEVVKKEIVKLLDTGIIYPMADRPWIMLLQEFDIEIKDKKGTENVAADHLSQIENDEISDDSDVDDTFL</sequence>
<evidence type="ECO:0000313" key="2">
    <source>
        <dbReference type="Proteomes" id="UP001151760"/>
    </source>
</evidence>
<keyword evidence="2" id="KW-1185">Reference proteome</keyword>
<dbReference type="Proteomes" id="UP001151760">
    <property type="component" value="Unassembled WGS sequence"/>
</dbReference>
<dbReference type="SUPFAM" id="SSF56672">
    <property type="entry name" value="DNA/RNA polymerases"/>
    <property type="match status" value="1"/>
</dbReference>
<dbReference type="InterPro" id="IPR043502">
    <property type="entry name" value="DNA/RNA_pol_sf"/>
</dbReference>
<dbReference type="EMBL" id="BQNB010015943">
    <property type="protein sequence ID" value="GJT45947.1"/>
    <property type="molecule type" value="Genomic_DNA"/>
</dbReference>
<comment type="caution">
    <text evidence="1">The sequence shown here is derived from an EMBL/GenBank/DDBJ whole genome shotgun (WGS) entry which is preliminary data.</text>
</comment>
<dbReference type="Gene3D" id="3.10.10.10">
    <property type="entry name" value="HIV Type 1 Reverse Transcriptase, subunit A, domain 1"/>
    <property type="match status" value="1"/>
</dbReference>
<reference evidence="1" key="2">
    <citation type="submission" date="2022-01" db="EMBL/GenBank/DDBJ databases">
        <authorList>
            <person name="Yamashiro T."/>
            <person name="Shiraishi A."/>
            <person name="Satake H."/>
            <person name="Nakayama K."/>
        </authorList>
    </citation>
    <scope>NUCLEOTIDE SEQUENCE</scope>
</reference>
<name>A0ABQ5E509_9ASTR</name>
<reference evidence="1" key="1">
    <citation type="journal article" date="2022" name="Int. J. Mol. Sci.">
        <title>Draft Genome of Tanacetum Coccineum: Genomic Comparison of Closely Related Tanacetum-Family Plants.</title>
        <authorList>
            <person name="Yamashiro T."/>
            <person name="Shiraishi A."/>
            <person name="Nakayama K."/>
            <person name="Satake H."/>
        </authorList>
    </citation>
    <scope>NUCLEOTIDE SEQUENCE</scope>
</reference>